<dbReference type="SMART" id="SM00479">
    <property type="entry name" value="EXOIII"/>
    <property type="match status" value="1"/>
</dbReference>
<feature type="region of interest" description="Disordered" evidence="8">
    <location>
        <begin position="319"/>
        <end position="343"/>
    </location>
</feature>
<dbReference type="GO" id="GO:0008408">
    <property type="term" value="F:3'-5' exonuclease activity"/>
    <property type="evidence" value="ECO:0007669"/>
    <property type="project" value="InterPro"/>
</dbReference>
<organism evidence="10">
    <name type="scientific">Cuerna arida</name>
    <dbReference type="NCBI Taxonomy" id="1464854"/>
    <lineage>
        <taxon>Eukaryota</taxon>
        <taxon>Metazoa</taxon>
        <taxon>Ecdysozoa</taxon>
        <taxon>Arthropoda</taxon>
        <taxon>Hexapoda</taxon>
        <taxon>Insecta</taxon>
        <taxon>Pterygota</taxon>
        <taxon>Neoptera</taxon>
        <taxon>Paraneoptera</taxon>
        <taxon>Hemiptera</taxon>
        <taxon>Auchenorrhyncha</taxon>
        <taxon>Membracoidea</taxon>
        <taxon>Cicadellidae</taxon>
        <taxon>Cicadellinae</taxon>
        <taxon>Proconiini</taxon>
        <taxon>Cuerna</taxon>
    </lineage>
</organism>
<sequence>MNNKKNADSATYFRNNGRTNSDKSVQRVITLLDESEVIENNIDSKTNKNSFADISHKQACGANNWFNFIQTQSTQKNQNNNNSQIRQTRPSSKISLSKKFKSNGDINPLPSFENANKGGTQNKSMTNYKEIKARDSFFKPTNIEKKDKSKFGKCTETKLIAMDCEMVGVDVGVNNNMLARVSLVNAREECIYDKYVKPTEPIIDYRTHVSGIRPKDLLDAHDFKVVQKEVADILKGKILVGHALKNDLDVLYLSHPKRMMRDTSRFYKFREGRTPALKKLVKKYLDVTIQEGEHNSVQDALATMQLYRMFRKEWEASLRQDKKNNKKPSNTVATTRPDMIADV</sequence>
<accession>A0A1B6GNJ4</accession>
<evidence type="ECO:0000259" key="9">
    <source>
        <dbReference type="SMART" id="SM00479"/>
    </source>
</evidence>
<feature type="compositionally biased region" description="Low complexity" evidence="8">
    <location>
        <begin position="74"/>
        <end position="84"/>
    </location>
</feature>
<feature type="compositionally biased region" description="Polar residues" evidence="8">
    <location>
        <begin position="113"/>
        <end position="123"/>
    </location>
</feature>
<dbReference type="EMBL" id="GECZ01005753">
    <property type="protein sequence ID" value="JAS64016.1"/>
    <property type="molecule type" value="Transcribed_RNA"/>
</dbReference>
<dbReference type="AlphaFoldDB" id="A0A1B6GNJ4"/>
<keyword evidence="7" id="KW-0539">Nucleus</keyword>
<gene>
    <name evidence="10" type="ORF">g.13111</name>
</gene>
<evidence type="ECO:0000256" key="1">
    <source>
        <dbReference type="ARBA" id="ARBA00004123"/>
    </source>
</evidence>
<dbReference type="GO" id="GO:0006364">
    <property type="term" value="P:rRNA processing"/>
    <property type="evidence" value="ECO:0007669"/>
    <property type="project" value="InterPro"/>
</dbReference>
<feature type="region of interest" description="Disordered" evidence="8">
    <location>
        <begin position="1"/>
        <end position="20"/>
    </location>
</feature>
<dbReference type="InterPro" id="IPR037431">
    <property type="entry name" value="REX4_DEDDh_dom"/>
</dbReference>
<dbReference type="InterPro" id="IPR036397">
    <property type="entry name" value="RNaseH_sf"/>
</dbReference>
<evidence type="ECO:0000256" key="6">
    <source>
        <dbReference type="ARBA" id="ARBA00022839"/>
    </source>
</evidence>
<evidence type="ECO:0000256" key="3">
    <source>
        <dbReference type="ARBA" id="ARBA00016937"/>
    </source>
</evidence>
<dbReference type="GO" id="GO:0003676">
    <property type="term" value="F:nucleic acid binding"/>
    <property type="evidence" value="ECO:0007669"/>
    <property type="project" value="InterPro"/>
</dbReference>
<feature type="compositionally biased region" description="Polar residues" evidence="8">
    <location>
        <begin position="1"/>
        <end position="19"/>
    </location>
</feature>
<dbReference type="CDD" id="cd06144">
    <property type="entry name" value="REX4_like"/>
    <property type="match status" value="1"/>
</dbReference>
<comment type="subcellular location">
    <subcellularLocation>
        <location evidence="1">Nucleus</location>
    </subcellularLocation>
</comment>
<evidence type="ECO:0000256" key="7">
    <source>
        <dbReference type="ARBA" id="ARBA00023242"/>
    </source>
</evidence>
<evidence type="ECO:0000256" key="2">
    <source>
        <dbReference type="ARBA" id="ARBA00010489"/>
    </source>
</evidence>
<dbReference type="PANTHER" id="PTHR12801">
    <property type="entry name" value="RNA EXONUCLEASE REXO1 / RECO3 FAMILY MEMBER-RELATED"/>
    <property type="match status" value="1"/>
</dbReference>
<dbReference type="Pfam" id="PF00929">
    <property type="entry name" value="RNase_T"/>
    <property type="match status" value="1"/>
</dbReference>
<dbReference type="Gene3D" id="3.30.420.10">
    <property type="entry name" value="Ribonuclease H-like superfamily/Ribonuclease H"/>
    <property type="match status" value="1"/>
</dbReference>
<name>A0A1B6GNJ4_9HEMI</name>
<dbReference type="GO" id="GO:0005634">
    <property type="term" value="C:nucleus"/>
    <property type="evidence" value="ECO:0007669"/>
    <property type="project" value="UniProtKB-SubCell"/>
</dbReference>
<evidence type="ECO:0000256" key="8">
    <source>
        <dbReference type="SAM" id="MobiDB-lite"/>
    </source>
</evidence>
<evidence type="ECO:0000256" key="4">
    <source>
        <dbReference type="ARBA" id="ARBA00022722"/>
    </source>
</evidence>
<keyword evidence="4" id="KW-0540">Nuclease</keyword>
<keyword evidence="5" id="KW-0378">Hydrolase</keyword>
<feature type="region of interest" description="Disordered" evidence="8">
    <location>
        <begin position="74"/>
        <end position="123"/>
    </location>
</feature>
<dbReference type="InterPro" id="IPR012337">
    <property type="entry name" value="RNaseH-like_sf"/>
</dbReference>
<protein>
    <recommendedName>
        <fullName evidence="3">RNA exonuclease 4</fullName>
    </recommendedName>
</protein>
<feature type="domain" description="Exonuclease" evidence="9">
    <location>
        <begin position="158"/>
        <end position="316"/>
    </location>
</feature>
<comment type="similarity">
    <text evidence="2">Belongs to the REXO4 family.</text>
</comment>
<dbReference type="PANTHER" id="PTHR12801:SF158">
    <property type="entry name" value="RNA EXONUCLEASE 4"/>
    <property type="match status" value="1"/>
</dbReference>
<dbReference type="InterPro" id="IPR047021">
    <property type="entry name" value="REXO1/3/4-like"/>
</dbReference>
<evidence type="ECO:0000256" key="5">
    <source>
        <dbReference type="ARBA" id="ARBA00022801"/>
    </source>
</evidence>
<evidence type="ECO:0000313" key="10">
    <source>
        <dbReference type="EMBL" id="JAS64016.1"/>
    </source>
</evidence>
<proteinExistence type="inferred from homology"/>
<dbReference type="SUPFAM" id="SSF53098">
    <property type="entry name" value="Ribonuclease H-like"/>
    <property type="match status" value="1"/>
</dbReference>
<dbReference type="FunFam" id="3.30.420.10:FF:000007">
    <property type="entry name" value="Interferon-stimulated exonuclease gene 20"/>
    <property type="match status" value="1"/>
</dbReference>
<keyword evidence="6" id="KW-0269">Exonuclease</keyword>
<dbReference type="InterPro" id="IPR013520">
    <property type="entry name" value="Ribonucl_H"/>
</dbReference>
<reference evidence="10" key="1">
    <citation type="submission" date="2015-11" db="EMBL/GenBank/DDBJ databases">
        <title>De novo transcriptome assembly of four potential Pierce s Disease insect vectors from Arizona vineyards.</title>
        <authorList>
            <person name="Tassone E.E."/>
        </authorList>
    </citation>
    <scope>NUCLEOTIDE SEQUENCE</scope>
</reference>